<feature type="compositionally biased region" description="Low complexity" evidence="6">
    <location>
        <begin position="755"/>
        <end position="788"/>
    </location>
</feature>
<feature type="compositionally biased region" description="Low complexity" evidence="6">
    <location>
        <begin position="239"/>
        <end position="249"/>
    </location>
</feature>
<organism evidence="9 10">
    <name type="scientific">Pleurotus ostreatus</name>
    <name type="common">Oyster mushroom</name>
    <name type="synonym">White-rot fungus</name>
    <dbReference type="NCBI Taxonomy" id="5322"/>
    <lineage>
        <taxon>Eukaryota</taxon>
        <taxon>Fungi</taxon>
        <taxon>Dikarya</taxon>
        <taxon>Basidiomycota</taxon>
        <taxon>Agaricomycotina</taxon>
        <taxon>Agaricomycetes</taxon>
        <taxon>Agaricomycetidae</taxon>
        <taxon>Agaricales</taxon>
        <taxon>Pleurotineae</taxon>
        <taxon>Pleurotaceae</taxon>
        <taxon>Pleurotus</taxon>
    </lineage>
</organism>
<dbReference type="Pfam" id="PF00786">
    <property type="entry name" value="PBD"/>
    <property type="match status" value="1"/>
</dbReference>
<dbReference type="PANTHER" id="PTHR45832">
    <property type="entry name" value="SERINE/THREONINE-PROTEIN KINASE SAMKA-RELATED-RELATED"/>
    <property type="match status" value="1"/>
</dbReference>
<feature type="compositionally biased region" description="Basic and acidic residues" evidence="6">
    <location>
        <begin position="712"/>
        <end position="735"/>
    </location>
</feature>
<feature type="domain" description="CRIB" evidence="8">
    <location>
        <begin position="274"/>
        <end position="287"/>
    </location>
</feature>
<dbReference type="InterPro" id="IPR051931">
    <property type="entry name" value="PAK3-like"/>
</dbReference>
<dbReference type="PROSITE" id="PS50011">
    <property type="entry name" value="PROTEIN_KINASE_DOM"/>
    <property type="match status" value="1"/>
</dbReference>
<keyword evidence="3" id="KW-0067">ATP-binding</keyword>
<proteinExistence type="inferred from homology"/>
<feature type="compositionally biased region" description="Pro residues" evidence="6">
    <location>
        <begin position="461"/>
        <end position="479"/>
    </location>
</feature>
<reference evidence="9" key="1">
    <citation type="submission" date="2019-07" db="EMBL/GenBank/DDBJ databases">
        <authorList>
            <person name="Palmer J.M."/>
        </authorList>
    </citation>
    <scope>NUCLEOTIDE SEQUENCE</scope>
    <source>
        <strain evidence="9">PC9</strain>
    </source>
</reference>
<dbReference type="GO" id="GO:0004674">
    <property type="term" value="F:protein serine/threonine kinase activity"/>
    <property type="evidence" value="ECO:0007669"/>
    <property type="project" value="UniProtKB-EC"/>
</dbReference>
<evidence type="ECO:0000256" key="3">
    <source>
        <dbReference type="ARBA" id="ARBA00022840"/>
    </source>
</evidence>
<feature type="domain" description="Protein kinase" evidence="7">
    <location>
        <begin position="1160"/>
        <end position="1434"/>
    </location>
</feature>
<dbReference type="InterPro" id="IPR036936">
    <property type="entry name" value="CRIB_dom_sf"/>
</dbReference>
<feature type="compositionally biased region" description="Polar residues" evidence="6">
    <location>
        <begin position="601"/>
        <end position="612"/>
    </location>
</feature>
<dbReference type="PROSITE" id="PS50108">
    <property type="entry name" value="CRIB"/>
    <property type="match status" value="1"/>
</dbReference>
<dbReference type="PANTHER" id="PTHR45832:SF22">
    <property type="entry name" value="SERINE_THREONINE-PROTEIN KINASE SAMKA-RELATED"/>
    <property type="match status" value="1"/>
</dbReference>
<dbReference type="OrthoDB" id="248923at2759"/>
<dbReference type="Proteomes" id="UP000623687">
    <property type="component" value="Unassembled WGS sequence"/>
</dbReference>
<dbReference type="SUPFAM" id="SSF56112">
    <property type="entry name" value="Protein kinase-like (PK-like)"/>
    <property type="match status" value="1"/>
</dbReference>
<feature type="compositionally biased region" description="Basic and acidic residues" evidence="6">
    <location>
        <begin position="549"/>
        <end position="560"/>
    </location>
</feature>
<dbReference type="InterPro" id="IPR000719">
    <property type="entry name" value="Prot_kinase_dom"/>
</dbReference>
<feature type="compositionally biased region" description="Low complexity" evidence="6">
    <location>
        <begin position="380"/>
        <end position="400"/>
    </location>
</feature>
<evidence type="ECO:0000313" key="9">
    <source>
        <dbReference type="EMBL" id="KAF7420873.1"/>
    </source>
</evidence>
<evidence type="ECO:0000256" key="5">
    <source>
        <dbReference type="ARBA" id="ARBA00048679"/>
    </source>
</evidence>
<dbReference type="EMBL" id="JACETU010000009">
    <property type="protein sequence ID" value="KAF7420873.1"/>
    <property type="molecule type" value="Genomic_DNA"/>
</dbReference>
<feature type="region of interest" description="Disordered" evidence="6">
    <location>
        <begin position="15"/>
        <end position="164"/>
    </location>
</feature>
<feature type="compositionally biased region" description="Low complexity" evidence="6">
    <location>
        <begin position="817"/>
        <end position="830"/>
    </location>
</feature>
<comment type="catalytic activity">
    <reaction evidence="5">
        <text>L-seryl-[protein] + ATP = O-phospho-L-seryl-[protein] + ADP + H(+)</text>
        <dbReference type="Rhea" id="RHEA:17989"/>
        <dbReference type="Rhea" id="RHEA-COMP:9863"/>
        <dbReference type="Rhea" id="RHEA-COMP:11604"/>
        <dbReference type="ChEBI" id="CHEBI:15378"/>
        <dbReference type="ChEBI" id="CHEBI:29999"/>
        <dbReference type="ChEBI" id="CHEBI:30616"/>
        <dbReference type="ChEBI" id="CHEBI:83421"/>
        <dbReference type="ChEBI" id="CHEBI:456216"/>
        <dbReference type="EC" id="2.7.11.1"/>
    </reaction>
</comment>
<dbReference type="GeneID" id="59381209"/>
<sequence>MSGNSRFSSFKGFKLAASSSSPSLVTSLSDNLPPPPPPKDNSYSSKKRNKQSTRRDDESVPSTPISINTQFASYSTLISTGDTGRRPSTSSRQGQDSDYDLQSNQQTSRTAGYLNPSPNPYSRSNVSLNNPSASAVSLVSQVSTSNQFNGGDTLRPGEAARGKVKAVASASAFLRGIMGKRSPSPNPSVAASSSGDNDGGAYLNPNGNAQSSSAQSVRSLKSMKSMGAVKGSGGKGKLKSLFGSGSSRSTGRDRSGSEASSRTGIYESDGDDGISTPWNFQHNIHVDEGLSGLPPSWSTQLKEAGFSDEEIVMIIERRRLQQQQMGAYIYNNNTPQPKPPPLTPITSSTGTVLIQPNPRSTSLRNASNGSTNPGHSRLGSAVTNASTASLSNSIASSRSRGTSDDQNSAIHPYTYNYPMPPLPPPLNHNAQNSRPSSPPLSLPDLPPPQPLHISSSTQPSPSSPYPPPSSQLPPTPSSHPPHNEQPLYPAPTTPPRRPAPNLYVMNGIGSPGSPPPAYMPPINGTGYGYSKDEKEKEQDRSAGVTRSRSQRDTIMQRKPSDISSTISGYSADRDALGSASDASPQLQSARGEDDLFDANGVSLSSDISVTPTSRAKRRSKRFSRTMPPRLSLTLKDDGGGDDLSLWSEAVFSAIPSTADEEEFGKKAMIGSRYAPSASGSDKDSCRFDSSTVSAKYSGTRSMRSGSNASTYSDDKVEEGYRRISHWEREQDRILRELPSPTPPLLAARKTSSMVPVPRAATSAPSPTSSKPSPIPSGSPGSFLSPGDPTRSVLFDEIMSVVNPSSRGPKSAGEEPALSETTSPTLPTSPENARQNAIKFQVNMFGADSSDNGTKTENSSRLSNLLEAEDEDASSNRLSTLTVGDDSYDDRRDANRDSSMSTISSATVTNATIVRSASYATRAIANVAVIAPRTDSPASSSDSARSTSPAPAEGNGLPLVNGAGKRGELTLAPAALVSGPVHSPTYLSPVSPSAVDAYGGLAPSPPESSGVQSHLDPPPPPAAERDTLQIAASDVKQYPASPQSSHFGSEESSWSGTGSSSSISREQPTPISEIESEPTILAHHKSYSDKLLPLTDPMKEVIGFGPASLHSTKGATGLSRTLTTSSISPLSPYQRYRGWQHEVVKPLEEFIDEAVDPRDYYLDLQEIAEGESGSVFSARLASSDKIHKLKLPPLTKARDAEERGSNKPTLVAIKNIPILPSGSPKLVDLRRELKLMKGLWNSNILGMDAVYVDLVEDSLWIRMELMERSLADVVALVPEGLVLLDRMIARFANDILLALDYLRKHRIAHRDVRSDNLLLNSHGILKLADFTHAIQVPSEGSECSDVVGVVYWQAPEMRSGPYDPLKVDIWSLGATVWEMAQAEPPFSANHQLASRWPPLTNPNNFSPSFHDFLRLCSEPAATRPDAGDLMKKSFLQNVCGRPVIQQLLSRCTQIETDMQAVEDEP</sequence>
<feature type="compositionally biased region" description="Low complexity" evidence="6">
    <location>
        <begin position="932"/>
        <end position="951"/>
    </location>
</feature>
<dbReference type="InterPro" id="IPR011009">
    <property type="entry name" value="Kinase-like_dom_sf"/>
</dbReference>
<feature type="compositionally biased region" description="Polar residues" evidence="6">
    <location>
        <begin position="352"/>
        <end position="374"/>
    </location>
</feature>
<dbReference type="VEuPathDB" id="FungiDB:PC9H_011391"/>
<feature type="compositionally biased region" description="Pro residues" evidence="6">
    <location>
        <begin position="436"/>
        <end position="450"/>
    </location>
</feature>
<feature type="compositionally biased region" description="Polar residues" evidence="6">
    <location>
        <begin position="848"/>
        <end position="862"/>
    </location>
</feature>
<feature type="compositionally biased region" description="Polar residues" evidence="6">
    <location>
        <begin position="205"/>
        <end position="219"/>
    </location>
</feature>
<feature type="region of interest" description="Disordered" evidence="6">
    <location>
        <begin position="932"/>
        <end position="963"/>
    </location>
</feature>
<accession>A0A8H6ZKZ3</accession>
<feature type="compositionally biased region" description="Basic and acidic residues" evidence="6">
    <location>
        <begin position="530"/>
        <end position="540"/>
    </location>
</feature>
<comment type="catalytic activity">
    <reaction evidence="4">
        <text>L-threonyl-[protein] + ATP = O-phospho-L-threonyl-[protein] + ADP + H(+)</text>
        <dbReference type="Rhea" id="RHEA:46608"/>
        <dbReference type="Rhea" id="RHEA-COMP:11060"/>
        <dbReference type="Rhea" id="RHEA-COMP:11605"/>
        <dbReference type="ChEBI" id="CHEBI:15378"/>
        <dbReference type="ChEBI" id="CHEBI:30013"/>
        <dbReference type="ChEBI" id="CHEBI:30616"/>
        <dbReference type="ChEBI" id="CHEBI:61977"/>
        <dbReference type="ChEBI" id="CHEBI:456216"/>
        <dbReference type="EC" id="2.7.11.1"/>
    </reaction>
</comment>
<feature type="region of interest" description="Disordered" evidence="6">
    <location>
        <begin position="996"/>
        <end position="1078"/>
    </location>
</feature>
<keyword evidence="10" id="KW-1185">Reference proteome</keyword>
<evidence type="ECO:0000259" key="7">
    <source>
        <dbReference type="PROSITE" id="PS50011"/>
    </source>
</evidence>
<dbReference type="Gene3D" id="3.90.810.10">
    <property type="entry name" value="CRIB domain"/>
    <property type="match status" value="1"/>
</dbReference>
<dbReference type="GO" id="GO:0004713">
    <property type="term" value="F:protein tyrosine kinase activity"/>
    <property type="evidence" value="ECO:0007669"/>
    <property type="project" value="InterPro"/>
</dbReference>
<dbReference type="RefSeq" id="XP_036626731.1">
    <property type="nucleotide sequence ID" value="XM_036780876.1"/>
</dbReference>
<evidence type="ECO:0000313" key="10">
    <source>
        <dbReference type="Proteomes" id="UP000623687"/>
    </source>
</evidence>
<evidence type="ECO:0000259" key="8">
    <source>
        <dbReference type="PROSITE" id="PS50108"/>
    </source>
</evidence>
<feature type="compositionally biased region" description="Basic residues" evidence="6">
    <location>
        <begin position="614"/>
        <end position="623"/>
    </location>
</feature>
<evidence type="ECO:0000256" key="2">
    <source>
        <dbReference type="ARBA" id="ARBA00022741"/>
    </source>
</evidence>
<feature type="region of interest" description="Disordered" evidence="6">
    <location>
        <begin position="177"/>
        <end position="278"/>
    </location>
</feature>
<comment type="similarity">
    <text evidence="1">Belongs to the protein kinase superfamily. STE Ser/Thr protein kinase family. STE20 subfamily.</text>
</comment>
<feature type="compositionally biased region" description="Pro residues" evidence="6">
    <location>
        <begin position="488"/>
        <end position="498"/>
    </location>
</feature>
<feature type="region of interest" description="Disordered" evidence="6">
    <location>
        <begin position="845"/>
        <end position="900"/>
    </location>
</feature>
<feature type="compositionally biased region" description="Low complexity" evidence="6">
    <location>
        <begin position="132"/>
        <end position="145"/>
    </location>
</feature>
<evidence type="ECO:0000256" key="4">
    <source>
        <dbReference type="ARBA" id="ARBA00047899"/>
    </source>
</evidence>
<feature type="region of interest" description="Disordered" evidence="6">
    <location>
        <begin position="672"/>
        <end position="830"/>
    </location>
</feature>
<dbReference type="Pfam" id="PF00069">
    <property type="entry name" value="Pkinase"/>
    <property type="match status" value="1"/>
</dbReference>
<dbReference type="InterPro" id="IPR020635">
    <property type="entry name" value="Tyr_kinase_cat_dom"/>
</dbReference>
<dbReference type="GO" id="GO:0005524">
    <property type="term" value="F:ATP binding"/>
    <property type="evidence" value="ECO:0007669"/>
    <property type="project" value="UniProtKB-KW"/>
</dbReference>
<name>A0A8H6ZKZ3_PLEOS</name>
<dbReference type="Gene3D" id="1.10.510.10">
    <property type="entry name" value="Transferase(Phosphotransferase) domain 1"/>
    <property type="match status" value="1"/>
</dbReference>
<comment type="caution">
    <text evidence="9">The sequence shown here is derived from an EMBL/GenBank/DDBJ whole genome shotgun (WGS) entry which is preliminary data.</text>
</comment>
<keyword evidence="2" id="KW-0547">Nucleotide-binding</keyword>
<feature type="compositionally biased region" description="Low complexity" evidence="6">
    <location>
        <begin position="1040"/>
        <end position="1065"/>
    </location>
</feature>
<dbReference type="SMART" id="SM00219">
    <property type="entry name" value="TyrKc"/>
    <property type="match status" value="1"/>
</dbReference>
<protein>
    <submittedName>
        <fullName evidence="9">Uncharacterized protein</fullName>
    </submittedName>
</protein>
<feature type="region of interest" description="Disordered" evidence="6">
    <location>
        <begin position="333"/>
        <end position="638"/>
    </location>
</feature>
<gene>
    <name evidence="9" type="ORF">PC9H_011391</name>
</gene>
<dbReference type="InterPro" id="IPR000095">
    <property type="entry name" value="CRIB_dom"/>
</dbReference>
<evidence type="ECO:0000256" key="6">
    <source>
        <dbReference type="SAM" id="MobiDB-lite"/>
    </source>
</evidence>
<dbReference type="SMART" id="SM00285">
    <property type="entry name" value="PBD"/>
    <property type="match status" value="1"/>
</dbReference>
<feature type="compositionally biased region" description="Polar residues" evidence="6">
    <location>
        <begin position="60"/>
        <end position="110"/>
    </location>
</feature>
<feature type="compositionally biased region" description="Low complexity" evidence="6">
    <location>
        <begin position="15"/>
        <end position="31"/>
    </location>
</feature>
<feature type="compositionally biased region" description="Polar residues" evidence="6">
    <location>
        <begin position="687"/>
        <end position="711"/>
    </location>
</feature>
<evidence type="ECO:0000256" key="1">
    <source>
        <dbReference type="ARBA" id="ARBA00008874"/>
    </source>
</evidence>
<feature type="compositionally biased region" description="Polar residues" evidence="6">
    <location>
        <begin position="120"/>
        <end position="131"/>
    </location>
</feature>